<keyword evidence="1" id="KW-0479">Metal-binding</keyword>
<dbReference type="Pfam" id="PF19127">
    <property type="entry name" value="Choline_bind_3"/>
    <property type="match status" value="1"/>
</dbReference>
<reference evidence="7" key="1">
    <citation type="submission" date="2020-10" db="EMBL/GenBank/DDBJ databases">
        <authorList>
            <person name="Gilroy R."/>
        </authorList>
    </citation>
    <scope>NUCLEOTIDE SEQUENCE</scope>
    <source>
        <strain evidence="7">CHK190-19873</strain>
    </source>
</reference>
<reference evidence="7" key="2">
    <citation type="journal article" date="2021" name="PeerJ">
        <title>Extensive microbial diversity within the chicken gut microbiome revealed by metagenomics and culture.</title>
        <authorList>
            <person name="Gilroy R."/>
            <person name="Ravi A."/>
            <person name="Getino M."/>
            <person name="Pursley I."/>
            <person name="Horton D.L."/>
            <person name="Alikhan N.F."/>
            <person name="Baker D."/>
            <person name="Gharbi K."/>
            <person name="Hall N."/>
            <person name="Watson M."/>
            <person name="Adriaenssens E.M."/>
            <person name="Foster-Nyarko E."/>
            <person name="Jarju S."/>
            <person name="Secka A."/>
            <person name="Antonio M."/>
            <person name="Oren A."/>
            <person name="Chaudhuri R.R."/>
            <person name="La Ragione R."/>
            <person name="Hildebrand F."/>
            <person name="Pallen M.J."/>
        </authorList>
    </citation>
    <scope>NUCLEOTIDE SEQUENCE</scope>
    <source>
        <strain evidence="7">CHK190-19873</strain>
    </source>
</reference>
<evidence type="ECO:0000256" key="2">
    <source>
        <dbReference type="ARBA" id="ARBA00022737"/>
    </source>
</evidence>
<name>A0A9D1ESK5_9FIRM</name>
<comment type="caution">
    <text evidence="7">The sequence shown here is derived from an EMBL/GenBank/DDBJ whole genome shotgun (WGS) entry which is preliminary data.</text>
</comment>
<keyword evidence="5" id="KW-0732">Signal</keyword>
<feature type="repeat" description="Cell wall-binding" evidence="4">
    <location>
        <begin position="212"/>
        <end position="231"/>
    </location>
</feature>
<feature type="repeat" description="Cell wall-binding" evidence="4">
    <location>
        <begin position="171"/>
        <end position="190"/>
    </location>
</feature>
<dbReference type="GO" id="GO:0016020">
    <property type="term" value="C:membrane"/>
    <property type="evidence" value="ECO:0007669"/>
    <property type="project" value="TreeGrafter"/>
</dbReference>
<dbReference type="InterPro" id="IPR011330">
    <property type="entry name" value="Glyco_hydro/deAcase_b/a-brl"/>
</dbReference>
<evidence type="ECO:0000256" key="5">
    <source>
        <dbReference type="SAM" id="SignalP"/>
    </source>
</evidence>
<gene>
    <name evidence="7" type="ORF">IAB44_08150</name>
</gene>
<dbReference type="InterPro" id="IPR050248">
    <property type="entry name" value="Polysacc_deacetylase_ArnD"/>
</dbReference>
<feature type="signal peptide" evidence="5">
    <location>
        <begin position="1"/>
        <end position="28"/>
    </location>
</feature>
<keyword evidence="2" id="KW-0677">Repeat</keyword>
<evidence type="ECO:0000256" key="3">
    <source>
        <dbReference type="ARBA" id="ARBA00022801"/>
    </source>
</evidence>
<dbReference type="Pfam" id="PF01522">
    <property type="entry name" value="Polysacc_deac_1"/>
    <property type="match status" value="1"/>
</dbReference>
<dbReference type="Pfam" id="PF01473">
    <property type="entry name" value="Choline_bind_1"/>
    <property type="match status" value="2"/>
</dbReference>
<dbReference type="PANTHER" id="PTHR10587:SF133">
    <property type="entry name" value="CHITIN DEACETYLASE 1-RELATED"/>
    <property type="match status" value="1"/>
</dbReference>
<evidence type="ECO:0000313" key="7">
    <source>
        <dbReference type="EMBL" id="HIS31497.1"/>
    </source>
</evidence>
<dbReference type="InterPro" id="IPR002509">
    <property type="entry name" value="NODB_dom"/>
</dbReference>
<dbReference type="SUPFAM" id="SSF69360">
    <property type="entry name" value="Cell wall binding repeat"/>
    <property type="match status" value="1"/>
</dbReference>
<dbReference type="Proteomes" id="UP000823935">
    <property type="component" value="Unassembled WGS sequence"/>
</dbReference>
<dbReference type="PANTHER" id="PTHR10587">
    <property type="entry name" value="GLYCOSYL TRANSFERASE-RELATED"/>
    <property type="match status" value="1"/>
</dbReference>
<dbReference type="CDD" id="cd10954">
    <property type="entry name" value="CE4_CtAXE_like"/>
    <property type="match status" value="1"/>
</dbReference>
<dbReference type="Gene3D" id="3.20.20.370">
    <property type="entry name" value="Glycoside hydrolase/deacetylase"/>
    <property type="match status" value="1"/>
</dbReference>
<dbReference type="PROSITE" id="PS51677">
    <property type="entry name" value="NODB"/>
    <property type="match status" value="1"/>
</dbReference>
<dbReference type="SUPFAM" id="SSF88713">
    <property type="entry name" value="Glycoside hydrolase/deacetylase"/>
    <property type="match status" value="1"/>
</dbReference>
<keyword evidence="3" id="KW-0378">Hydrolase</keyword>
<organism evidence="7 8">
    <name type="scientific">Candidatus Limivivens intestinipullorum</name>
    <dbReference type="NCBI Taxonomy" id="2840858"/>
    <lineage>
        <taxon>Bacteria</taxon>
        <taxon>Bacillati</taxon>
        <taxon>Bacillota</taxon>
        <taxon>Clostridia</taxon>
        <taxon>Lachnospirales</taxon>
        <taxon>Lachnospiraceae</taxon>
        <taxon>Lachnospiraceae incertae sedis</taxon>
        <taxon>Candidatus Limivivens</taxon>
    </lineage>
</organism>
<accession>A0A9D1ESK5</accession>
<evidence type="ECO:0000259" key="6">
    <source>
        <dbReference type="PROSITE" id="PS51677"/>
    </source>
</evidence>
<sequence>MKKRFFKGILYVLFICLILALPQDEAQAAKKSGSKKQSLKYVTQAPKAKGKWIRKNGKRMFRKKDGSYAKGEWLNIKGNIYLFSTKGFVRSGMIEWNGEKYYLRKEEGLKTGWAYFGGSKYYFKWNGVMVRGRFMEKGGKTYYMYSSGKMARGWVRVKGKKYYMDRSGVMQKGMRTVDGKQYYFGKNGVMTSSKWITYNGEKYYFLKSGKMAKGWLTLKGKKYYMGSDGAMRTGEQWINGEGCYFGKDGVYDPKKEVSRVDPDKPMVALTFDDGPGPYTDRLLRCLEENDALATFFLVGSSVSNYRSTVARAADMGCEIGNHTWSHPSLTGLSADGIRSQMSSTNDAIRQATGKNATLMRPPYGAYNSSVLSCVGVPAILWSIDTRDWEHRNADRTVSNVLTQVKDGDIILMHDIHKATVDAAERLIPELKRWGYQLVTVSELAKYKQKSLSAGNVYTAIR</sequence>
<dbReference type="Gene3D" id="2.10.270.20">
    <property type="match status" value="1"/>
</dbReference>
<dbReference type="GO" id="GO:0046872">
    <property type="term" value="F:metal ion binding"/>
    <property type="evidence" value="ECO:0007669"/>
    <property type="project" value="UniProtKB-KW"/>
</dbReference>
<dbReference type="InterPro" id="IPR018337">
    <property type="entry name" value="Cell_wall/Cho-bd_repeat"/>
</dbReference>
<evidence type="ECO:0000256" key="1">
    <source>
        <dbReference type="ARBA" id="ARBA00022723"/>
    </source>
</evidence>
<dbReference type="EMBL" id="DVIQ01000043">
    <property type="protein sequence ID" value="HIS31497.1"/>
    <property type="molecule type" value="Genomic_DNA"/>
</dbReference>
<dbReference type="GO" id="GO:0016810">
    <property type="term" value="F:hydrolase activity, acting on carbon-nitrogen (but not peptide) bonds"/>
    <property type="evidence" value="ECO:0007669"/>
    <property type="project" value="InterPro"/>
</dbReference>
<proteinExistence type="predicted"/>
<protein>
    <submittedName>
        <fullName evidence="7">Polysaccharide deacetylase family protein</fullName>
    </submittedName>
</protein>
<dbReference type="PROSITE" id="PS51170">
    <property type="entry name" value="CW"/>
    <property type="match status" value="3"/>
</dbReference>
<dbReference type="AlphaFoldDB" id="A0A9D1ESK5"/>
<evidence type="ECO:0000313" key="8">
    <source>
        <dbReference type="Proteomes" id="UP000823935"/>
    </source>
</evidence>
<feature type="domain" description="NodB homology" evidence="6">
    <location>
        <begin position="265"/>
        <end position="438"/>
    </location>
</feature>
<dbReference type="GO" id="GO:0005975">
    <property type="term" value="P:carbohydrate metabolic process"/>
    <property type="evidence" value="ECO:0007669"/>
    <property type="project" value="InterPro"/>
</dbReference>
<dbReference type="Gene3D" id="2.10.270.10">
    <property type="entry name" value="Cholin Binding"/>
    <property type="match status" value="2"/>
</dbReference>
<evidence type="ECO:0000256" key="4">
    <source>
        <dbReference type="PROSITE-ProRule" id="PRU00591"/>
    </source>
</evidence>
<feature type="chain" id="PRO_5038417166" evidence="5">
    <location>
        <begin position="29"/>
        <end position="461"/>
    </location>
</feature>
<feature type="repeat" description="Cell wall-binding" evidence="4">
    <location>
        <begin position="110"/>
        <end position="129"/>
    </location>
</feature>